<dbReference type="AlphaFoldDB" id="A0A1I2RBX6"/>
<dbReference type="GO" id="GO:0005886">
    <property type="term" value="C:plasma membrane"/>
    <property type="evidence" value="ECO:0007669"/>
    <property type="project" value="UniProtKB-SubCell"/>
</dbReference>
<evidence type="ECO:0000313" key="9">
    <source>
        <dbReference type="Proteomes" id="UP000182635"/>
    </source>
</evidence>
<feature type="transmembrane region" description="Helical" evidence="6">
    <location>
        <begin position="317"/>
        <end position="340"/>
    </location>
</feature>
<dbReference type="OrthoDB" id="9816041at2"/>
<organism evidence="8 9">
    <name type="scientific">Ligilactobacillus ruminis DSM 20403 = NBRC 102161</name>
    <dbReference type="NCBI Taxonomy" id="1423798"/>
    <lineage>
        <taxon>Bacteria</taxon>
        <taxon>Bacillati</taxon>
        <taxon>Bacillota</taxon>
        <taxon>Bacilli</taxon>
        <taxon>Lactobacillales</taxon>
        <taxon>Lactobacillaceae</taxon>
        <taxon>Ligilactobacillus</taxon>
    </lineage>
</organism>
<keyword evidence="2" id="KW-0813">Transport</keyword>
<dbReference type="PANTHER" id="PTHR42718:SF9">
    <property type="entry name" value="MAJOR FACILITATOR SUPERFAMILY MULTIDRUG TRANSPORTER MFSC"/>
    <property type="match status" value="1"/>
</dbReference>
<dbReference type="PROSITE" id="PS50850">
    <property type="entry name" value="MFS"/>
    <property type="match status" value="1"/>
</dbReference>
<name>A0A1I2RBX6_9LACO</name>
<feature type="transmembrane region" description="Helical" evidence="6">
    <location>
        <begin position="196"/>
        <end position="213"/>
    </location>
</feature>
<dbReference type="Pfam" id="PF07690">
    <property type="entry name" value="MFS_1"/>
    <property type="match status" value="1"/>
</dbReference>
<keyword evidence="4 6" id="KW-1133">Transmembrane helix</keyword>
<dbReference type="Gene3D" id="1.20.1720.10">
    <property type="entry name" value="Multidrug resistance protein D"/>
    <property type="match status" value="1"/>
</dbReference>
<evidence type="ECO:0000256" key="3">
    <source>
        <dbReference type="ARBA" id="ARBA00022692"/>
    </source>
</evidence>
<reference evidence="9" key="1">
    <citation type="submission" date="2016-10" db="EMBL/GenBank/DDBJ databases">
        <authorList>
            <person name="Varghese N."/>
            <person name="Submissions S."/>
        </authorList>
    </citation>
    <scope>NUCLEOTIDE SEQUENCE [LARGE SCALE GENOMIC DNA]</scope>
    <source>
        <strain evidence="9">DSM 20403</strain>
    </source>
</reference>
<dbReference type="EMBL" id="FOPI01000016">
    <property type="protein sequence ID" value="SFG38184.1"/>
    <property type="molecule type" value="Genomic_DNA"/>
</dbReference>
<gene>
    <name evidence="8" type="ORF">SAMN02910432_01137</name>
</gene>
<dbReference type="PANTHER" id="PTHR42718">
    <property type="entry name" value="MAJOR FACILITATOR SUPERFAMILY MULTIDRUG TRANSPORTER MFSC"/>
    <property type="match status" value="1"/>
</dbReference>
<dbReference type="InterPro" id="IPR020846">
    <property type="entry name" value="MFS_dom"/>
</dbReference>
<keyword evidence="5 6" id="KW-0472">Membrane</keyword>
<feature type="domain" description="Major facilitator superfamily (MFS) profile" evidence="7">
    <location>
        <begin position="8"/>
        <end position="445"/>
    </location>
</feature>
<feature type="transmembrane region" description="Helical" evidence="6">
    <location>
        <begin position="77"/>
        <end position="95"/>
    </location>
</feature>
<proteinExistence type="predicted"/>
<evidence type="ECO:0000256" key="1">
    <source>
        <dbReference type="ARBA" id="ARBA00004651"/>
    </source>
</evidence>
<feature type="transmembrane region" description="Helical" evidence="6">
    <location>
        <begin position="287"/>
        <end position="305"/>
    </location>
</feature>
<feature type="transmembrane region" description="Helical" evidence="6">
    <location>
        <begin position="219"/>
        <end position="236"/>
    </location>
</feature>
<feature type="transmembrane region" description="Helical" evidence="6">
    <location>
        <begin position="256"/>
        <end position="275"/>
    </location>
</feature>
<evidence type="ECO:0000256" key="4">
    <source>
        <dbReference type="ARBA" id="ARBA00022989"/>
    </source>
</evidence>
<dbReference type="PROSITE" id="PS00217">
    <property type="entry name" value="SUGAR_TRANSPORT_2"/>
    <property type="match status" value="1"/>
</dbReference>
<evidence type="ECO:0000256" key="2">
    <source>
        <dbReference type="ARBA" id="ARBA00022448"/>
    </source>
</evidence>
<evidence type="ECO:0000259" key="7">
    <source>
        <dbReference type="PROSITE" id="PS50850"/>
    </source>
</evidence>
<feature type="transmembrane region" description="Helical" evidence="6">
    <location>
        <begin position="137"/>
        <end position="161"/>
    </location>
</feature>
<evidence type="ECO:0000256" key="6">
    <source>
        <dbReference type="SAM" id="Phobius"/>
    </source>
</evidence>
<evidence type="ECO:0000256" key="5">
    <source>
        <dbReference type="ARBA" id="ARBA00023136"/>
    </source>
</evidence>
<dbReference type="GO" id="GO:0022857">
    <property type="term" value="F:transmembrane transporter activity"/>
    <property type="evidence" value="ECO:0007669"/>
    <property type="project" value="InterPro"/>
</dbReference>
<dbReference type="Gene3D" id="1.20.1250.20">
    <property type="entry name" value="MFS general substrate transporter like domains"/>
    <property type="match status" value="1"/>
</dbReference>
<keyword evidence="3 6" id="KW-0812">Transmembrane</keyword>
<feature type="transmembrane region" description="Helical" evidence="6">
    <location>
        <begin position="7"/>
        <end position="26"/>
    </location>
</feature>
<dbReference type="SUPFAM" id="SSF103473">
    <property type="entry name" value="MFS general substrate transporter"/>
    <property type="match status" value="1"/>
</dbReference>
<dbReference type="InterPro" id="IPR005829">
    <property type="entry name" value="Sugar_transporter_CS"/>
</dbReference>
<feature type="transmembrane region" description="Helical" evidence="6">
    <location>
        <begin position="107"/>
        <end position="125"/>
    </location>
</feature>
<feature type="transmembrane region" description="Helical" evidence="6">
    <location>
        <begin position="46"/>
        <end position="70"/>
    </location>
</feature>
<feature type="transmembrane region" description="Helical" evidence="6">
    <location>
        <begin position="167"/>
        <end position="184"/>
    </location>
</feature>
<evidence type="ECO:0000313" key="8">
    <source>
        <dbReference type="EMBL" id="SFG38184.1"/>
    </source>
</evidence>
<sequence length="446" mass="48463">MTTKKKWHVMPAVVATTIMSFCGVLIETSMNVTFPTLMKQFGIDAGLIQWVTTANLLTVAISIPLSAYLIRNVSEKNLFVSSNLFFLLGVILDSIAGNFELLLAGRILQGIGTGLALPLAMHIILEHVPLEKRGFMVGVATMTTCFAPVIGPTYGGIILHHFDWNKIFLFLVPILAISFVVGIMSIPQRRIETKTGFNFGGYFFLALGLALLLVAIERFSLWLLLLSIMALLMFYFSNKKKRLISLNVFSNHRFVWFMYGALVTQAIALGISFIFPNYLQIGLHQNTVTAGLFMLPGATFVAFLAPVSGRLMDELGYFKPIVFGLTLASLGLAFLAFVLPNAGVKLLLCGDVATKIGMGLAASSLVATSLSQLEREESIDGNSVLNTLQQFSGALSTTVVSVIFGWAQKTMSNGSMVGSRISIVLILAITLIALGLVLKLKFEARS</sequence>
<accession>A0A1I2RBX6</accession>
<protein>
    <submittedName>
        <fullName evidence="8">Drug resistance transporter, EmrB/QacA subfamily</fullName>
    </submittedName>
</protein>
<feature type="transmembrane region" description="Helical" evidence="6">
    <location>
        <begin position="419"/>
        <end position="438"/>
    </location>
</feature>
<dbReference type="PRINTS" id="PR01036">
    <property type="entry name" value="TCRTETB"/>
</dbReference>
<dbReference type="RefSeq" id="WP_046922337.1">
    <property type="nucleotide sequence ID" value="NZ_AYYL01000034.1"/>
</dbReference>
<dbReference type="Proteomes" id="UP000182635">
    <property type="component" value="Unassembled WGS sequence"/>
</dbReference>
<comment type="subcellular location">
    <subcellularLocation>
        <location evidence="1">Cell membrane</location>
        <topology evidence="1">Multi-pass membrane protein</topology>
    </subcellularLocation>
</comment>
<dbReference type="InterPro" id="IPR036259">
    <property type="entry name" value="MFS_trans_sf"/>
</dbReference>
<dbReference type="InterPro" id="IPR011701">
    <property type="entry name" value="MFS"/>
</dbReference>